<dbReference type="InterPro" id="IPR044505">
    <property type="entry name" value="GlgX_Isoamylase_N_E_set"/>
</dbReference>
<dbReference type="CDD" id="cd11326">
    <property type="entry name" value="AmyAc_Glg_debranch"/>
    <property type="match status" value="1"/>
</dbReference>
<evidence type="ECO:0000256" key="1">
    <source>
        <dbReference type="ARBA" id="ARBA00008061"/>
    </source>
</evidence>
<keyword evidence="6" id="KW-1185">Reference proteome</keyword>
<organism evidence="5 6">
    <name type="scientific">Pontivivens nitratireducens</name>
    <dbReference type="NCBI Taxonomy" id="2758038"/>
    <lineage>
        <taxon>Bacteria</taxon>
        <taxon>Pseudomonadati</taxon>
        <taxon>Pseudomonadota</taxon>
        <taxon>Alphaproteobacteria</taxon>
        <taxon>Rhodobacterales</taxon>
        <taxon>Paracoccaceae</taxon>
        <taxon>Pontivivens</taxon>
    </lineage>
</organism>
<dbReference type="GO" id="GO:0004135">
    <property type="term" value="F:amylo-alpha-1,6-glucosidase activity"/>
    <property type="evidence" value="ECO:0007669"/>
    <property type="project" value="InterPro"/>
</dbReference>
<feature type="domain" description="Glycosyl hydrolase family 13 catalytic" evidence="4">
    <location>
        <begin position="143"/>
        <end position="540"/>
    </location>
</feature>
<reference evidence="5 6" key="1">
    <citation type="submission" date="2020-03" db="EMBL/GenBank/DDBJ databases">
        <title>Complete genome sequence of Monaibacterium sp. ALG8 with diverse plasmids.</title>
        <authorList>
            <person name="Sun C."/>
        </authorList>
    </citation>
    <scope>NUCLEOTIDE SEQUENCE [LARGE SCALE GENOMIC DNA]</scope>
    <source>
        <strain evidence="5 6">ALG8</strain>
    </source>
</reference>
<dbReference type="AlphaFoldDB" id="A0A6G7VK73"/>
<dbReference type="InterPro" id="IPR004193">
    <property type="entry name" value="Glyco_hydro_13_N"/>
</dbReference>
<dbReference type="Proteomes" id="UP000500791">
    <property type="component" value="Chromosome"/>
</dbReference>
<dbReference type="CDD" id="cd02856">
    <property type="entry name" value="E_set_GDE_Isoamylase_N"/>
    <property type="match status" value="1"/>
</dbReference>
<dbReference type="PANTHER" id="PTHR43002">
    <property type="entry name" value="GLYCOGEN DEBRANCHING ENZYME"/>
    <property type="match status" value="1"/>
</dbReference>
<keyword evidence="2" id="KW-0378">Hydrolase</keyword>
<dbReference type="InterPro" id="IPR006047">
    <property type="entry name" value="GH13_cat_dom"/>
</dbReference>
<comment type="similarity">
    <text evidence="1">Belongs to the glycosyl hydrolase 13 family.</text>
</comment>
<protein>
    <submittedName>
        <fullName evidence="5">Glycogen debranching protein GlgX</fullName>
    </submittedName>
</protein>
<keyword evidence="3" id="KW-0326">Glycosidase</keyword>
<dbReference type="KEGG" id="mon:G8E03_06440"/>
<evidence type="ECO:0000256" key="3">
    <source>
        <dbReference type="ARBA" id="ARBA00023295"/>
    </source>
</evidence>
<dbReference type="NCBIfam" id="TIGR02100">
    <property type="entry name" value="glgX_debranch"/>
    <property type="match status" value="1"/>
</dbReference>
<gene>
    <name evidence="5" type="primary">glgX</name>
    <name evidence="5" type="ORF">G8E03_06440</name>
</gene>
<dbReference type="InterPro" id="IPR017853">
    <property type="entry name" value="GH"/>
</dbReference>
<dbReference type="InterPro" id="IPR011837">
    <property type="entry name" value="Glycogen_debranch_GlgX"/>
</dbReference>
<evidence type="ECO:0000256" key="2">
    <source>
        <dbReference type="ARBA" id="ARBA00022801"/>
    </source>
</evidence>
<dbReference type="EMBL" id="CP049811">
    <property type="protein sequence ID" value="QIK40439.1"/>
    <property type="molecule type" value="Genomic_DNA"/>
</dbReference>
<dbReference type="Gene3D" id="3.20.20.80">
    <property type="entry name" value="Glycosidases"/>
    <property type="match status" value="1"/>
</dbReference>
<dbReference type="InterPro" id="IPR014756">
    <property type="entry name" value="Ig_E-set"/>
</dbReference>
<name>A0A6G7VK73_9RHOB</name>
<evidence type="ECO:0000313" key="5">
    <source>
        <dbReference type="EMBL" id="QIK40439.1"/>
    </source>
</evidence>
<dbReference type="GO" id="GO:0005980">
    <property type="term" value="P:glycogen catabolic process"/>
    <property type="evidence" value="ECO:0007669"/>
    <property type="project" value="InterPro"/>
</dbReference>
<dbReference type="Gene3D" id="2.60.40.10">
    <property type="entry name" value="Immunoglobulins"/>
    <property type="match status" value="1"/>
</dbReference>
<proteinExistence type="inferred from homology"/>
<evidence type="ECO:0000313" key="6">
    <source>
        <dbReference type="Proteomes" id="UP000500791"/>
    </source>
</evidence>
<dbReference type="SMART" id="SM00642">
    <property type="entry name" value="Aamy"/>
    <property type="match status" value="1"/>
</dbReference>
<accession>A0A6G7VK73</accession>
<dbReference type="Pfam" id="PF02922">
    <property type="entry name" value="CBM_48"/>
    <property type="match status" value="1"/>
</dbReference>
<dbReference type="SUPFAM" id="SSF51445">
    <property type="entry name" value="(Trans)glycosidases"/>
    <property type="match status" value="1"/>
</dbReference>
<dbReference type="RefSeq" id="WP_166189911.1">
    <property type="nucleotide sequence ID" value="NZ_CP049811.1"/>
</dbReference>
<dbReference type="SUPFAM" id="SSF81296">
    <property type="entry name" value="E set domains"/>
    <property type="match status" value="1"/>
</dbReference>
<sequence length="628" mass="69767">MQDDLRPGATLTDTGARFTVYAPRADHMWLCTAGDQVEDRQEMLRSLEHEGWWQLEVEGLGDGTRYGYRAEGAYDPEAGTWFDFSKLLVDPWAVELDRPYSYDPSMGIEGMDTGERTPYSILRAPMEPLDFAPLFQPGGLIYETNVKGYTATHPDVPEDIRGTVAALAHPSIIDHLKAMHIDAIELMPITAWIDERHLGPLGLSNFWGYNPVTFMALDPRLCPGGVAELRETVSKLREAGIGVLLDLVFNHTGEGDNGGPTVSFRGLANEEYYRHIDGVMINDSGCGNTVACDHPVIRRMIVDSLRHFLTQTGIDGFRFDLGPILGRTAEGYDPQAQTLRAMIDDPVIGKSVLIAEPWDIGPGGYQVGNFPDPFLEWSDRYRDDLRAFWQGQPHKMGVLATRMAGSSDTFPGDRTRVVNFIAAHDGYTLWDTTAYVEKHNAANGEDNRDGHNDNLSWNNGVEGVTDDEAVNAARRRDVAAMIGTLLASRGSVMLTAGDEFGRTQGGNNNAYCQDNEIGWVDWQGLDPELLAQSQAYAHARAETPELRDVARLSDDEVDWCRPDGSPKQDEDWHDARAMRKAMETVIIDVNGADAPITFTPPEGDWRSLNGWNGEMPARSVDYWIKDET</sequence>
<dbReference type="InterPro" id="IPR013783">
    <property type="entry name" value="Ig-like_fold"/>
</dbReference>
<evidence type="ECO:0000259" key="4">
    <source>
        <dbReference type="SMART" id="SM00642"/>
    </source>
</evidence>